<dbReference type="PANTHER" id="PTHR42743:SF11">
    <property type="entry name" value="AMINODEOXYCHORISMATE LYASE"/>
    <property type="match status" value="1"/>
</dbReference>
<sequence length="266" mass="30856">MKGIFNGNVLEELEVKELSSSKEKLIYEVIRIIEKKPLFFSSHIKRLLNSANMMKVNIPFTEHEIKEFILKLVEINQVKEGNIKIVFNSKTSDLGMYFIPHSYPSKEDYENGVRTILYYGERENPNAKIVNNSFREKVDNEIRKNNVYEAILVDNNGYITEGSKSNIFSIKGGVLYTAPVEKVLPGITREFIIQAIKELEYEVVEKRIQVEEFLYMDGMFISGTSPKILPICKVNDKEFNSSSNEDIVKLIKKFNEFIEEDIRNFI</sequence>
<dbReference type="PANTHER" id="PTHR42743">
    <property type="entry name" value="AMINO-ACID AMINOTRANSFERASE"/>
    <property type="match status" value="1"/>
</dbReference>
<dbReference type="SUPFAM" id="SSF56752">
    <property type="entry name" value="D-aminoacid aminotransferase-like PLP-dependent enzymes"/>
    <property type="match status" value="1"/>
</dbReference>
<keyword evidence="6" id="KW-0808">Transferase</keyword>
<dbReference type="AlphaFoldDB" id="A0A1M5SZB4"/>
<organism evidence="6 7">
    <name type="scientific">Clostridium collagenovorans DSM 3089</name>
    <dbReference type="NCBI Taxonomy" id="1121306"/>
    <lineage>
        <taxon>Bacteria</taxon>
        <taxon>Bacillati</taxon>
        <taxon>Bacillota</taxon>
        <taxon>Clostridia</taxon>
        <taxon>Eubacteriales</taxon>
        <taxon>Clostridiaceae</taxon>
        <taxon>Clostridium</taxon>
    </lineage>
</organism>
<accession>A0A1M5SZB4</accession>
<name>A0A1M5SZB4_9CLOT</name>
<dbReference type="GO" id="GO:0046394">
    <property type="term" value="P:carboxylic acid biosynthetic process"/>
    <property type="evidence" value="ECO:0007669"/>
    <property type="project" value="UniProtKB-ARBA"/>
</dbReference>
<dbReference type="InterPro" id="IPR018300">
    <property type="entry name" value="Aminotrans_IV_CS"/>
</dbReference>
<dbReference type="PROSITE" id="PS00770">
    <property type="entry name" value="AA_TRANSFER_CLASS_4"/>
    <property type="match status" value="1"/>
</dbReference>
<dbReference type="InterPro" id="IPR001544">
    <property type="entry name" value="Aminotrans_IV"/>
</dbReference>
<dbReference type="InterPro" id="IPR036038">
    <property type="entry name" value="Aminotransferase-like"/>
</dbReference>
<dbReference type="GO" id="GO:0008483">
    <property type="term" value="F:transaminase activity"/>
    <property type="evidence" value="ECO:0007669"/>
    <property type="project" value="UniProtKB-KW"/>
</dbReference>
<gene>
    <name evidence="6" type="ORF">SAMN02745196_00375</name>
</gene>
<dbReference type="GO" id="GO:0008652">
    <property type="term" value="P:amino acid biosynthetic process"/>
    <property type="evidence" value="ECO:0007669"/>
    <property type="project" value="UniProtKB-ARBA"/>
</dbReference>
<dbReference type="OrthoDB" id="9805628at2"/>
<dbReference type="STRING" id="1121306.SAMN02745196_00375"/>
<evidence type="ECO:0000256" key="3">
    <source>
        <dbReference type="ARBA" id="ARBA00022898"/>
    </source>
</evidence>
<dbReference type="Pfam" id="PF01063">
    <property type="entry name" value="Aminotran_4"/>
    <property type="match status" value="1"/>
</dbReference>
<dbReference type="GO" id="GO:0005829">
    <property type="term" value="C:cytosol"/>
    <property type="evidence" value="ECO:0007669"/>
    <property type="project" value="TreeGrafter"/>
</dbReference>
<keyword evidence="3 5" id="KW-0663">Pyridoxal phosphate</keyword>
<dbReference type="Proteomes" id="UP000184526">
    <property type="component" value="Unassembled WGS sequence"/>
</dbReference>
<evidence type="ECO:0000313" key="6">
    <source>
        <dbReference type="EMBL" id="SHH43816.1"/>
    </source>
</evidence>
<dbReference type="FunFam" id="3.20.10.10:FF:000002">
    <property type="entry name" value="D-alanine aminotransferase"/>
    <property type="match status" value="1"/>
</dbReference>
<dbReference type="Gene3D" id="3.30.470.10">
    <property type="match status" value="1"/>
</dbReference>
<evidence type="ECO:0000256" key="5">
    <source>
        <dbReference type="RuleBase" id="RU004516"/>
    </source>
</evidence>
<keyword evidence="6" id="KW-0032">Aminotransferase</keyword>
<dbReference type="CDD" id="cd00449">
    <property type="entry name" value="PLPDE_IV"/>
    <property type="match status" value="1"/>
</dbReference>
<keyword evidence="7" id="KW-1185">Reference proteome</keyword>
<evidence type="ECO:0000256" key="4">
    <source>
        <dbReference type="RuleBase" id="RU004106"/>
    </source>
</evidence>
<reference evidence="6 7" key="1">
    <citation type="submission" date="2016-11" db="EMBL/GenBank/DDBJ databases">
        <authorList>
            <person name="Jaros S."/>
            <person name="Januszkiewicz K."/>
            <person name="Wedrychowicz H."/>
        </authorList>
    </citation>
    <scope>NUCLEOTIDE SEQUENCE [LARGE SCALE GENOMIC DNA]</scope>
    <source>
        <strain evidence="6 7">DSM 3089</strain>
    </source>
</reference>
<protein>
    <submittedName>
        <fullName evidence="6">Branched-chain amino acid aminotransferase</fullName>
    </submittedName>
</protein>
<evidence type="ECO:0000256" key="1">
    <source>
        <dbReference type="ARBA" id="ARBA00001933"/>
    </source>
</evidence>
<proteinExistence type="inferred from homology"/>
<evidence type="ECO:0000313" key="7">
    <source>
        <dbReference type="Proteomes" id="UP000184526"/>
    </source>
</evidence>
<dbReference type="EMBL" id="FQXP01000003">
    <property type="protein sequence ID" value="SHH43816.1"/>
    <property type="molecule type" value="Genomic_DNA"/>
</dbReference>
<dbReference type="InterPro" id="IPR050571">
    <property type="entry name" value="Class-IV_PLP-Dep_Aminotrnsfr"/>
</dbReference>
<dbReference type="Gene3D" id="3.20.10.10">
    <property type="entry name" value="D-amino Acid Aminotransferase, subunit A, domain 2"/>
    <property type="match status" value="1"/>
</dbReference>
<evidence type="ECO:0000256" key="2">
    <source>
        <dbReference type="ARBA" id="ARBA00009320"/>
    </source>
</evidence>
<comment type="cofactor">
    <cofactor evidence="1 5">
        <name>pyridoxal 5'-phosphate</name>
        <dbReference type="ChEBI" id="CHEBI:597326"/>
    </cofactor>
</comment>
<dbReference type="RefSeq" id="WP_072829506.1">
    <property type="nucleotide sequence ID" value="NZ_FQXP01000003.1"/>
</dbReference>
<dbReference type="InterPro" id="IPR043131">
    <property type="entry name" value="BCAT-like_N"/>
</dbReference>
<dbReference type="InterPro" id="IPR043132">
    <property type="entry name" value="BCAT-like_C"/>
</dbReference>
<comment type="similarity">
    <text evidence="2 4">Belongs to the class-IV pyridoxal-phosphate-dependent aminotransferase family.</text>
</comment>